<dbReference type="SUPFAM" id="SSF51735">
    <property type="entry name" value="NAD(P)-binding Rossmann-fold domains"/>
    <property type="match status" value="2"/>
</dbReference>
<dbReference type="GO" id="GO:0009403">
    <property type="term" value="P:toxin biosynthetic process"/>
    <property type="evidence" value="ECO:0007669"/>
    <property type="project" value="UniProtKB-ARBA"/>
</dbReference>
<dbReference type="InterPro" id="IPR014043">
    <property type="entry name" value="Acyl_transferase_dom"/>
</dbReference>
<dbReference type="eggNOG" id="KOG1178">
    <property type="taxonomic scope" value="Eukaryota"/>
</dbReference>
<feature type="region of interest" description="C-terminal hotdog fold" evidence="10">
    <location>
        <begin position="1138"/>
        <end position="1297"/>
    </location>
</feature>
<dbReference type="CDD" id="cd00833">
    <property type="entry name" value="PKS"/>
    <property type="match status" value="1"/>
</dbReference>
<dbReference type="Pfam" id="PF00501">
    <property type="entry name" value="AMP-binding"/>
    <property type="match status" value="1"/>
</dbReference>
<dbReference type="GO" id="GO:0031177">
    <property type="term" value="F:phosphopantetheine binding"/>
    <property type="evidence" value="ECO:0007669"/>
    <property type="project" value="InterPro"/>
</dbReference>
<protein>
    <submittedName>
        <fullName evidence="15">Lovastatin nonaketide synthase</fullName>
    </submittedName>
</protein>
<dbReference type="Gene3D" id="3.10.129.110">
    <property type="entry name" value="Polyketide synthase dehydratase"/>
    <property type="match status" value="1"/>
</dbReference>
<dbReference type="InterPro" id="IPR016036">
    <property type="entry name" value="Malonyl_transacylase_ACP-bd"/>
</dbReference>
<dbReference type="GO" id="GO:0004312">
    <property type="term" value="F:fatty acid synthase activity"/>
    <property type="evidence" value="ECO:0007669"/>
    <property type="project" value="TreeGrafter"/>
</dbReference>
<keyword evidence="16" id="KW-1185">Reference proteome</keyword>
<comment type="similarity">
    <text evidence="9">In the C-terminal section; belongs to the NRP synthetase family.</text>
</comment>
<dbReference type="STRING" id="526221.C9SIW6"/>
<feature type="active site" description="Proton donor; for dehydratase activity" evidence="10">
    <location>
        <position position="1203"/>
    </location>
</feature>
<dbReference type="Pfam" id="PF08242">
    <property type="entry name" value="Methyltransf_12"/>
    <property type="match status" value="1"/>
</dbReference>
<keyword evidence="2" id="KW-0597">Phosphoprotein</keyword>
<dbReference type="InterPro" id="IPR014030">
    <property type="entry name" value="Ketoacyl_synth_N"/>
</dbReference>
<feature type="domain" description="Ketosynthase family 3 (KS3)" evidence="13">
    <location>
        <begin position="11"/>
        <end position="450"/>
    </location>
</feature>
<dbReference type="InterPro" id="IPR057326">
    <property type="entry name" value="KR_dom"/>
</dbReference>
<dbReference type="SUPFAM" id="SSF53901">
    <property type="entry name" value="Thiolase-like"/>
    <property type="match status" value="1"/>
</dbReference>
<dbReference type="HOGENOM" id="CLU_000022_37_5_1"/>
<dbReference type="Pfam" id="PF00698">
    <property type="entry name" value="Acyl_transf_1"/>
    <property type="match status" value="1"/>
</dbReference>
<dbReference type="KEGG" id="val:VDBG_04998"/>
<dbReference type="InterPro" id="IPR020845">
    <property type="entry name" value="AMP-binding_CS"/>
</dbReference>
<feature type="region of interest" description="Disordered" evidence="11">
    <location>
        <begin position="2471"/>
        <end position="2565"/>
    </location>
</feature>
<dbReference type="InterPro" id="IPR016039">
    <property type="entry name" value="Thiolase-like"/>
</dbReference>
<dbReference type="Gene3D" id="3.40.47.10">
    <property type="match status" value="1"/>
</dbReference>
<dbReference type="Gene3D" id="3.40.50.150">
    <property type="entry name" value="Vaccinia Virus protein VP39"/>
    <property type="match status" value="1"/>
</dbReference>
<dbReference type="GO" id="GO:0006633">
    <property type="term" value="P:fatty acid biosynthetic process"/>
    <property type="evidence" value="ECO:0007669"/>
    <property type="project" value="InterPro"/>
</dbReference>
<dbReference type="CDD" id="cd19532">
    <property type="entry name" value="C_PKS-NRPS"/>
    <property type="match status" value="1"/>
</dbReference>
<evidence type="ECO:0000259" key="12">
    <source>
        <dbReference type="PROSITE" id="PS50075"/>
    </source>
</evidence>
<evidence type="ECO:0000259" key="13">
    <source>
        <dbReference type="PROSITE" id="PS52004"/>
    </source>
</evidence>
<evidence type="ECO:0000313" key="16">
    <source>
        <dbReference type="Proteomes" id="UP000008698"/>
    </source>
</evidence>
<dbReference type="EMBL" id="DS985218">
    <property type="protein sequence ID" value="EEY18889.1"/>
    <property type="molecule type" value="Genomic_DNA"/>
</dbReference>
<dbReference type="InterPro" id="IPR016035">
    <property type="entry name" value="Acyl_Trfase/lysoPLipase"/>
</dbReference>
<dbReference type="Pfam" id="PF00109">
    <property type="entry name" value="ketoacyl-synt"/>
    <property type="match status" value="1"/>
</dbReference>
<dbReference type="InterPro" id="IPR020841">
    <property type="entry name" value="PKS_Beta-ketoAc_synthase_dom"/>
</dbReference>
<dbReference type="InterPro" id="IPR042104">
    <property type="entry name" value="PKS_dehydratase_sf"/>
</dbReference>
<dbReference type="Gene3D" id="1.10.1200.10">
    <property type="entry name" value="ACP-like"/>
    <property type="match status" value="2"/>
</dbReference>
<organism evidence="16">
    <name type="scientific">Verticillium alfalfae (strain VaMs.102 / ATCC MYA-4576 / FGSC 10136)</name>
    <name type="common">Verticillium wilt of alfalfa</name>
    <name type="synonym">Verticillium albo-atrum</name>
    <dbReference type="NCBI Taxonomy" id="526221"/>
    <lineage>
        <taxon>Eukaryota</taxon>
        <taxon>Fungi</taxon>
        <taxon>Dikarya</taxon>
        <taxon>Ascomycota</taxon>
        <taxon>Pezizomycotina</taxon>
        <taxon>Sordariomycetes</taxon>
        <taxon>Hypocreomycetidae</taxon>
        <taxon>Glomerellales</taxon>
        <taxon>Plectosphaerellaceae</taxon>
        <taxon>Verticillium</taxon>
    </lineage>
</organism>
<evidence type="ECO:0000256" key="1">
    <source>
        <dbReference type="ARBA" id="ARBA00022450"/>
    </source>
</evidence>
<dbReference type="InterPro" id="IPR000873">
    <property type="entry name" value="AMP-dep_synth/lig_dom"/>
</dbReference>
<dbReference type="InterPro" id="IPR020807">
    <property type="entry name" value="PKS_DH"/>
</dbReference>
<evidence type="ECO:0000256" key="9">
    <source>
        <dbReference type="ARBA" id="ARBA00029443"/>
    </source>
</evidence>
<dbReference type="SUPFAM" id="SSF53335">
    <property type="entry name" value="S-adenosyl-L-methionine-dependent methyltransferases"/>
    <property type="match status" value="1"/>
</dbReference>
<dbReference type="InterPro" id="IPR029063">
    <property type="entry name" value="SAM-dependent_MTases_sf"/>
</dbReference>
<dbReference type="InterPro" id="IPR042099">
    <property type="entry name" value="ANL_N_sf"/>
</dbReference>
<name>C9SIW6_VERA1</name>
<dbReference type="InterPro" id="IPR023213">
    <property type="entry name" value="CAT-like_dom_sf"/>
</dbReference>
<dbReference type="InterPro" id="IPR013968">
    <property type="entry name" value="PKS_KR"/>
</dbReference>
<keyword evidence="7" id="KW-0560">Oxidoreductase</keyword>
<dbReference type="InterPro" id="IPR036736">
    <property type="entry name" value="ACP-like_sf"/>
</dbReference>
<dbReference type="Gene3D" id="3.30.559.30">
    <property type="entry name" value="Nonribosomal peptide synthetase, condensation domain"/>
    <property type="match status" value="1"/>
</dbReference>
<dbReference type="InterPro" id="IPR049552">
    <property type="entry name" value="PKS_DH_N"/>
</dbReference>
<dbReference type="InterPro" id="IPR001227">
    <property type="entry name" value="Ac_transferase_dom_sf"/>
</dbReference>
<dbReference type="OrthoDB" id="416786at2759"/>
<reference evidence="16" key="1">
    <citation type="journal article" date="2011" name="PLoS Pathog.">
        <title>Comparative genomics yields insights into niche adaptation of plant vascular wilt pathogens.</title>
        <authorList>
            <person name="Klosterman S.J."/>
            <person name="Subbarao K.V."/>
            <person name="Kang S."/>
            <person name="Veronese P."/>
            <person name="Gold S.E."/>
            <person name="Thomma B.P.H.J."/>
            <person name="Chen Z."/>
            <person name="Henrissat B."/>
            <person name="Lee Y.-H."/>
            <person name="Park J."/>
            <person name="Garcia-Pedrajas M.D."/>
            <person name="Barbara D.J."/>
            <person name="Anchieta A."/>
            <person name="de Jonge R."/>
            <person name="Santhanam P."/>
            <person name="Maruthachalam K."/>
            <person name="Atallah Z."/>
            <person name="Amyotte S.G."/>
            <person name="Paz Z."/>
            <person name="Inderbitzin P."/>
            <person name="Hayes R.J."/>
            <person name="Heiman D.I."/>
            <person name="Young S."/>
            <person name="Zeng Q."/>
            <person name="Engels R."/>
            <person name="Galagan J."/>
            <person name="Cuomo C.A."/>
            <person name="Dobinson K.F."/>
            <person name="Ma L.-J."/>
        </authorList>
    </citation>
    <scope>NUCLEOTIDE SEQUENCE [LARGE SCALE GENOMIC DNA]</scope>
    <source>
        <strain evidence="16">VaMs.102 / ATCC MYA-4576 / FGSC 10136</strain>
    </source>
</reference>
<dbReference type="Proteomes" id="UP000008698">
    <property type="component" value="Unassembled WGS sequence"/>
</dbReference>
<feature type="region of interest" description="N-terminal hotdog fold" evidence="10">
    <location>
        <begin position="975"/>
        <end position="1117"/>
    </location>
</feature>
<dbReference type="GO" id="GO:0016874">
    <property type="term" value="F:ligase activity"/>
    <property type="evidence" value="ECO:0007669"/>
    <property type="project" value="UniProtKB-KW"/>
</dbReference>
<dbReference type="SMART" id="SM00826">
    <property type="entry name" value="PKS_DH"/>
    <property type="match status" value="1"/>
</dbReference>
<evidence type="ECO:0000313" key="15">
    <source>
        <dbReference type="EMBL" id="EEY18889.1"/>
    </source>
</evidence>
<dbReference type="Pfam" id="PF21089">
    <property type="entry name" value="PKS_DH_N"/>
    <property type="match status" value="1"/>
</dbReference>
<dbReference type="PANTHER" id="PTHR43775:SF20">
    <property type="entry name" value="HYBRID PKS-NRPS SYNTHETASE APDA"/>
    <property type="match status" value="1"/>
</dbReference>
<dbReference type="SUPFAM" id="SSF47336">
    <property type="entry name" value="ACP-like"/>
    <property type="match status" value="2"/>
</dbReference>
<evidence type="ECO:0000256" key="11">
    <source>
        <dbReference type="SAM" id="MobiDB-lite"/>
    </source>
</evidence>
<dbReference type="Pfam" id="PF00550">
    <property type="entry name" value="PP-binding"/>
    <property type="match status" value="2"/>
</dbReference>
<dbReference type="SMART" id="SM00827">
    <property type="entry name" value="PKS_AT"/>
    <property type="match status" value="1"/>
</dbReference>
<dbReference type="InterPro" id="IPR014031">
    <property type="entry name" value="Ketoacyl_synth_C"/>
</dbReference>
<dbReference type="PROSITE" id="PS52004">
    <property type="entry name" value="KS3_2"/>
    <property type="match status" value="1"/>
</dbReference>
<dbReference type="CDD" id="cd05930">
    <property type="entry name" value="A_NRPS"/>
    <property type="match status" value="1"/>
</dbReference>
<keyword evidence="5" id="KW-0808">Transferase</keyword>
<dbReference type="Pfam" id="PF07993">
    <property type="entry name" value="NAD_binding_4"/>
    <property type="match status" value="1"/>
</dbReference>
<evidence type="ECO:0000256" key="3">
    <source>
        <dbReference type="ARBA" id="ARBA00022598"/>
    </source>
</evidence>
<dbReference type="Gene3D" id="3.40.366.10">
    <property type="entry name" value="Malonyl-Coenzyme A Acyl Carrier Protein, domain 2"/>
    <property type="match status" value="1"/>
</dbReference>
<dbReference type="GO" id="GO:0032259">
    <property type="term" value="P:methylation"/>
    <property type="evidence" value="ECO:0007669"/>
    <property type="project" value="UniProtKB-KW"/>
</dbReference>
<dbReference type="InterPro" id="IPR020806">
    <property type="entry name" value="PKS_PP-bd"/>
</dbReference>
<evidence type="ECO:0000256" key="8">
    <source>
        <dbReference type="ARBA" id="ARBA00023268"/>
    </source>
</evidence>
<feature type="region of interest" description="Disordered" evidence="11">
    <location>
        <begin position="3145"/>
        <end position="3175"/>
    </location>
</feature>
<dbReference type="Pfam" id="PF16197">
    <property type="entry name" value="KAsynt_C_assoc"/>
    <property type="match status" value="1"/>
</dbReference>
<dbReference type="Pfam" id="PF00668">
    <property type="entry name" value="Condensation"/>
    <property type="match status" value="1"/>
</dbReference>
<dbReference type="Gene3D" id="3.40.50.720">
    <property type="entry name" value="NAD(P)-binding Rossmann-like Domain"/>
    <property type="match status" value="2"/>
</dbReference>
<dbReference type="SUPFAM" id="SSF55048">
    <property type="entry name" value="Probable ACP-binding domain of malonyl-CoA ACP transacylase"/>
    <property type="match status" value="1"/>
</dbReference>
<dbReference type="InterPro" id="IPR009081">
    <property type="entry name" value="PP-bd_ACP"/>
</dbReference>
<dbReference type="SMART" id="SM00822">
    <property type="entry name" value="PKS_KR"/>
    <property type="match status" value="1"/>
</dbReference>
<dbReference type="Gene3D" id="3.40.50.12780">
    <property type="entry name" value="N-terminal domain of ligase-like"/>
    <property type="match status" value="1"/>
</dbReference>
<dbReference type="InterPro" id="IPR018201">
    <property type="entry name" value="Ketoacyl_synth_AS"/>
</dbReference>
<feature type="domain" description="Carrier" evidence="12">
    <location>
        <begin position="3571"/>
        <end position="3650"/>
    </location>
</feature>
<dbReference type="InterPro" id="IPR045851">
    <property type="entry name" value="AMP-bd_C_sf"/>
</dbReference>
<dbReference type="SUPFAM" id="SSF56801">
    <property type="entry name" value="Acetyl-CoA synthetase-like"/>
    <property type="match status" value="1"/>
</dbReference>
<dbReference type="PROSITE" id="PS00455">
    <property type="entry name" value="AMP_BINDING"/>
    <property type="match status" value="1"/>
</dbReference>
<dbReference type="SMART" id="SM00823">
    <property type="entry name" value="PKS_PP"/>
    <property type="match status" value="2"/>
</dbReference>
<feature type="domain" description="Carrier" evidence="12">
    <location>
        <begin position="2373"/>
        <end position="2451"/>
    </location>
</feature>
<dbReference type="PANTHER" id="PTHR43775">
    <property type="entry name" value="FATTY ACID SYNTHASE"/>
    <property type="match status" value="1"/>
</dbReference>
<dbReference type="GO" id="GO:0008168">
    <property type="term" value="F:methyltransferase activity"/>
    <property type="evidence" value="ECO:0007669"/>
    <property type="project" value="UniProtKB-KW"/>
</dbReference>
<dbReference type="SUPFAM" id="SSF52777">
    <property type="entry name" value="CoA-dependent acyltransferases"/>
    <property type="match status" value="2"/>
</dbReference>
<dbReference type="SMART" id="SM00825">
    <property type="entry name" value="PKS_KS"/>
    <property type="match status" value="1"/>
</dbReference>
<dbReference type="SUPFAM" id="SSF52151">
    <property type="entry name" value="FabD/lysophospholipase-like"/>
    <property type="match status" value="1"/>
</dbReference>
<feature type="compositionally biased region" description="Polar residues" evidence="11">
    <location>
        <begin position="2516"/>
        <end position="2530"/>
    </location>
</feature>
<evidence type="ECO:0000256" key="10">
    <source>
        <dbReference type="PROSITE-ProRule" id="PRU01363"/>
    </source>
</evidence>
<keyword evidence="4" id="KW-0489">Methyltransferase</keyword>
<feature type="active site" description="Proton acceptor; for dehydratase activity" evidence="10">
    <location>
        <position position="1006"/>
    </location>
</feature>
<dbReference type="InterPro" id="IPR001242">
    <property type="entry name" value="Condensation_dom"/>
</dbReference>
<dbReference type="Pfam" id="PF02801">
    <property type="entry name" value="Ketoacyl-synt_C"/>
    <property type="match status" value="1"/>
</dbReference>
<evidence type="ECO:0000256" key="6">
    <source>
        <dbReference type="ARBA" id="ARBA00022737"/>
    </source>
</evidence>
<dbReference type="Gene3D" id="3.30.559.10">
    <property type="entry name" value="Chloramphenicol acetyltransferase-like domain"/>
    <property type="match status" value="1"/>
</dbReference>
<evidence type="ECO:0000256" key="5">
    <source>
        <dbReference type="ARBA" id="ARBA00022679"/>
    </source>
</evidence>
<keyword evidence="8" id="KW-0511">Multifunctional enzyme</keyword>
<evidence type="ECO:0000256" key="2">
    <source>
        <dbReference type="ARBA" id="ARBA00022553"/>
    </source>
</evidence>
<keyword evidence="6" id="KW-0677">Repeat</keyword>
<gene>
    <name evidence="15" type="ORF">VDBG_04998</name>
</gene>
<dbReference type="eggNOG" id="KOG1202">
    <property type="taxonomic scope" value="Eukaryota"/>
</dbReference>
<dbReference type="GO" id="GO:0016491">
    <property type="term" value="F:oxidoreductase activity"/>
    <property type="evidence" value="ECO:0007669"/>
    <property type="project" value="UniProtKB-KW"/>
</dbReference>
<dbReference type="Pfam" id="PF08659">
    <property type="entry name" value="KR"/>
    <property type="match status" value="1"/>
</dbReference>
<dbReference type="OMA" id="ETDVHHA"/>
<dbReference type="PROSITE" id="PS50075">
    <property type="entry name" value="CARRIER"/>
    <property type="match status" value="2"/>
</dbReference>
<accession>C9SIW6</accession>
<dbReference type="PROSITE" id="PS52019">
    <property type="entry name" value="PKS_MFAS_DH"/>
    <property type="match status" value="1"/>
</dbReference>
<dbReference type="InterPro" id="IPR013217">
    <property type="entry name" value="Methyltransf_12"/>
</dbReference>
<evidence type="ECO:0000259" key="14">
    <source>
        <dbReference type="PROSITE" id="PS52019"/>
    </source>
</evidence>
<dbReference type="InterPro" id="IPR013120">
    <property type="entry name" value="FAR_NAD-bd"/>
</dbReference>
<dbReference type="InterPro" id="IPR049900">
    <property type="entry name" value="PKS_mFAS_DH"/>
</dbReference>
<dbReference type="Gene3D" id="3.30.300.30">
    <property type="match status" value="1"/>
</dbReference>
<sequence length="3998" mass="434940">MELPGRQTSMNEPIAIIGTACRLPGSASSPSKLWELIKAPQEIPRPVTEDRLNLSNFYSPDGESHGSTDVRKQPYLLNEDIRRFDASFFRINPKEAAGMDPQHRILLETVYEAFEAAGLPLGSVEGSQTSVHVGVMTDDYAMIQARDIDSMGSHAATGLSRCILSNRVSYAFDLRGPSMTVDTACSSSLVALHLAVQSLRKGEASQAVVGGTSLLLDPHWFVAESSLHMLSSDSRSRMWDVEANGYARGEGCAVVILKPLNKAIQDGDHIESVIRETGVNSDGRTNGMTMPCPIAQATLIQKTYQNAGLDPVTDRCQYFECHGTGTQAGDPVEARAISSAFFPSTTLDQKDTAKADPIPLYCGSIKTIVGHLEGCAGLAGLLRASLAVQHGVIPPNMHFNELNPSVKPFYTNLCVPTSPLTWPDTHGQPRRASVNSFGFGGTNAHTIIESYVTPAETLPSSKQTAAVKSVARQEIDGFGLIGPFVFSARSRTSLSQSLRQTLDHLRINPALDLDALSSVLHSNRSALTYRIVVPAMASRQKLLESLEEHAKLASSVQTSESFGVRALNESGATKHPGILGIFTGQGAQAAQMGRQLVKYCTIFRQSIQKCEADLKSLPEGPTWSLMEELIAEEKVSRLSEAVISQPLCTALQIALVDLLKTVGIEFAAVVGHSSGEIGAAYAAGLLSGRHAMGIAYYRGQVAHLAKGLGGKAGGMMAAALTFQDAKSLCSEPRFKGRVSVAAGNAPSSVTLSGDLDAIEEIKGVLTAKKIQARQLRVDTAYHSHHMLECTEAYLSLLQQLKVQIRKPAEDNACVWFSSVRNSTDMVTHHVHQKGLEDQYWVDNMVQPVLFSEAVQFAIQSLPARFAIALEVGPHPALKGPVSQTIKSLSIPPVPYVGCLEREKGGIESMSSALGTIWSYLGPSAIDFGAWRESFNLPRQRIPLKGLPTYAWDHDQVYWLESRLSHNMRVGGQLPHTLLGRQREDTPYEKTWRNFFHLKEMLWVTGHTFQGQVLFPGAGYFSIALEASKAFVQGRPIKLLEVRDMNIPKALVIGEDEGVEVVFTMRSKTLHTTVSDGSSLEAEFVAYSCSDGRVLDKTCDARLFVHLGDSIELFLRSTLATLERFVGLGTVLSTAEKSMGSPLLPVGIRRAFINPNQNYEDEPGSTNIEIEAMMVTANAAIVEVDISLCAKKTNETQSCGIQIDGLILKAIAEPQPSEDRNLFVKTIWDADSAYGLAVTSPTPADEADPPSVIDACERITLFYMQNLIRKLSAKDLESATWYHQELFRYIHTTVSTIRDKKHAILREEWLDDDRETILKLIDEHPESVDIEMLVAVGENLPSVVRKESGMMEHMLNNDLLSRLYKDSRGLAACNQQVANLMRRISHKHPRMRILEIGAGTGGTTLGILSAIGEAYTSYTCTDISASFFNGLSEKLPEAHTSKVNFKVFDAERPPGAQGFAEGSYDIVIAANVLHATRKLSETVRNARALLRPGGHLIAIEVTGGMIRETGLMGGLEGWWLGTGEGRKMGPGIDPREWDSILEENGFSGVDCITHDHPDTARHSCSVFATQAVDERVEVLREPLSSMSLIPKCPVLILGGKSLAVSKLARRTAKILSLWSPEVRTCSTIDGLDLSSMLPGTFILCLSDLDNPFFAEPPTPERLDRLQGMLGVAHNMLWVTCGRMVDDPYANMMVGIGRALAVELPHVNMHYLDFDCPEAWNSDVLVRHVLRMAFTLASSTATQEMLWSEEPEVLVKGSEILVPRIVPDHAANETLNAKRRKMSKTVTTERITIDSSNIASQQPQLVTGDSLSVPENHTAVDVKLSLALHTGAEKPCFLCFGRVQSSGQLAYVGEVLVLSAIDSSTVVAPTESLLECCDVQAINAESLVGTAFALIALQVVRSVPQHGTTLVFGATVDMAHAISAVAAGTGHNILFVAVDSVDERKRENWIVLHPRASARVAQRQIPKDTSLVINMSKDNLETNVPFLPLSCVIQTFDPSGLLHEPSKEVAAALGKAHDTYRSLAREEASQPSAKMVVNIAEAPRQLLADRDRLSLILDWERHGPVSAVVRPLEASSLFSTDKTYFLVGMAGELGQSLCRFMIRGGARHIVLASRNPAQDPHWLKELRSSGTNVRIVKMDVTDRAQVHKTVSMLRRTMPTIGGVANAALVFEAGIFVNFSADNVTRQLKPKVDGSLHLDEAFASDNLEFFLTFGSLATVCGNPGQAMYHAGNMFMSSLVEKRRRRGQAASILNFGLLVDVGYVARMDRADGTNIEGTLRSLLLTPLSEAELHHLVLQGIISGRPGSASGEVIMGMPPYIDDGTAVARPPWVEKAFFSHMIHAPISTSAASHGSPQASTSNTLHHLRSSLNRAGNITEITQGVRELMFKKIELMIKVPRDSIDASSPLADLGLDSLHGIDIRKWLLEDLKVNIPLLKILGREPLSSLCDHIAQSFMETQGDSVNQVEAPKEIKEGSSIPDLNIPEPQGKSDVDVGASRASALEFSPEESRDSDWEVPSASPGTPMSSADETLSIDSGAFGEVREVDPDIPPSSPSSPLVGTNNSEWPNPERMAFKRSERLSFAQAGIHFLHTFLKDSSSFNVTTRYSVRGRLNTARLADAIEKTLGHHEAYQTCFFASSGSAQVKQNVTSDAKLRRLRHIASTTEQAAGHAQEAFKDVANTEYQLASGETFRAVLVTHGPEKHTLIFGFHLMASDALSFSIFLRDLDRAYQMRPLAASTGSYLDFSCRQHEDIEAHRLDASIRYWRQHLDPIPDTLPLLPIAQASSRKASRAHQNHIVERKVEVAMVKKVKTASQACGATSMQFYLAVMQVLIARLGNVDDLCIGIADSGRSHTTDFSDSIGHFANILPVRFKIDSVQSFKELVNQTSHSVLQAFDNSQVPFDLLLEKLGIERSPAYTPLFQVAFNYRVGDILQRSIGDCALSMEQYVDIKTPYDLVINVTQAGSQGHLVECITNGRLYSIAATEFITETFVGLVESLAKDQFIKVRDCKLFNNEQVEGAVTLGRGPTIKHTWPKTLSERFQDVVSLFPNSIAIKDDNESLTYNLLTSRVGLYASSLVNAGAGPGSRVAVLCVPSIDIYATMLAALHIGAVYVPLDVNLPIARLRSMMDACKPDVLVFHAETDEAAKECSRGGRTRTLDLSELQEHTPRSDNPPPLASTSATQESFLLFTSGSTGTPKGIRLGQRGIMNYAASKSAVLGLGQVRVLQQTSCGFDMAIAQAFNAFANGGTLVIAPTEARGDPTMISKIMLDEAIEFTLATPSEYLMLTAYAADTLQRCTSWRFACSGGEVVSVRLVNSVRRLELPELNFMDCYGPTEVSCAVTFRTIQLGTGGADSTDERNGLEDSPASKIVGKAISNTSIYILSEDGKTALPFGMPGEICIGGSGVARGYLDSRLSQDKFVPNPFATPDDRAQGQDVMYHTGDKGYLLADGSLAFLGRINGGNTLIKLRGLRIDLDEVAGAILAAAPKDCIADAIVMARGEPQFLVAYVVYAQGRSIDHEQLELLLRDLALPRYMVPSMIVPLDHLPTSTNGKIDRATLSTLPLPDQKTWKNDKTALTVPEGELRALWQTVLGEAAGAAAIGPHSDFFTVGGSSLLLVRLQNILRERMGVLLPLQDLYQATTLRKMAAAMHQERGQLTEETIDWKLETAIPDSVLENAKGQPSSPPPKSHDRQVLLTGAGSFLGSEILTQLLKNDDVAKIHCVAVSDDEREKLSSQDDGSGRMIIYAGSLMSPTLGLSGTERALLRTAIDQIIHAAVQGHCMNNYTSVKDALYISTQTLVRLALPRQVPFHFISAPRVVLLSGQHEAKPVSMAAHLPPTDGSQGVTASKWASECFLEKIAQERDLPVVVHRHCALIGERAPADDVMNSVVRFSVLTRKVPNVPGAQGFFDFKDVVAVASEIEGEAPAATGAVCYRHHSGDVRVPFSELAKRLSEVYGGEFETVEPSEWLQAAGEFGMGEMLVIHLKANMESGKPMVFPYLGV</sequence>
<dbReference type="InterPro" id="IPR036291">
    <property type="entry name" value="NAD(P)-bd_dom_sf"/>
</dbReference>
<dbReference type="PROSITE" id="PS00606">
    <property type="entry name" value="KS3_1"/>
    <property type="match status" value="1"/>
</dbReference>
<dbReference type="InterPro" id="IPR032821">
    <property type="entry name" value="PKS_assoc"/>
</dbReference>
<dbReference type="GO" id="GO:0004315">
    <property type="term" value="F:3-oxoacyl-[acyl-carrier-protein] synthase activity"/>
    <property type="evidence" value="ECO:0007669"/>
    <property type="project" value="InterPro"/>
</dbReference>
<dbReference type="InterPro" id="IPR050091">
    <property type="entry name" value="PKS_NRPS_Biosynth_Enz"/>
</dbReference>
<evidence type="ECO:0000256" key="4">
    <source>
        <dbReference type="ARBA" id="ARBA00022603"/>
    </source>
</evidence>
<dbReference type="GeneID" id="9536810"/>
<dbReference type="CDD" id="cd02440">
    <property type="entry name" value="AdoMet_MTases"/>
    <property type="match status" value="1"/>
</dbReference>
<proteinExistence type="inferred from homology"/>
<keyword evidence="1" id="KW-0596">Phosphopantetheine</keyword>
<dbReference type="InterPro" id="IPR006162">
    <property type="entry name" value="Ppantetheine_attach_site"/>
</dbReference>
<keyword evidence="3" id="KW-0436">Ligase</keyword>
<evidence type="ECO:0000256" key="7">
    <source>
        <dbReference type="ARBA" id="ARBA00023002"/>
    </source>
</evidence>
<dbReference type="PROSITE" id="PS00012">
    <property type="entry name" value="PHOSPHOPANTETHEINE"/>
    <property type="match status" value="1"/>
</dbReference>
<dbReference type="RefSeq" id="XP_003005392.1">
    <property type="nucleotide sequence ID" value="XM_003005346.1"/>
</dbReference>
<feature type="compositionally biased region" description="Basic and acidic residues" evidence="11">
    <location>
        <begin position="3145"/>
        <end position="3165"/>
    </location>
</feature>
<feature type="domain" description="PKS/mFAS DH" evidence="14">
    <location>
        <begin position="975"/>
        <end position="1297"/>
    </location>
</feature>